<dbReference type="Pfam" id="PF13302">
    <property type="entry name" value="Acetyltransf_3"/>
    <property type="match status" value="1"/>
</dbReference>
<evidence type="ECO:0000256" key="3">
    <source>
        <dbReference type="ARBA" id="ARBA00038502"/>
    </source>
</evidence>
<dbReference type="PANTHER" id="PTHR43792">
    <property type="entry name" value="GNAT FAMILY, PUTATIVE (AFU_ORTHOLOGUE AFUA_3G00765)-RELATED-RELATED"/>
    <property type="match status" value="1"/>
</dbReference>
<dbReference type="SUPFAM" id="SSF50475">
    <property type="entry name" value="FMN-binding split barrel"/>
    <property type="match status" value="1"/>
</dbReference>
<comment type="similarity">
    <text evidence="3">Belongs to the acetyltransferase family. RimJ subfamily.</text>
</comment>
<sequence>MAIAAHPRISSGRRVVAHARGSPPHPPHVLDRSPQKLVDSFLNHTPPTLPTVKGASMELFSTRLTLRPWADADAPALFELARDPRIGTAAGWPPHTSEEQSLDVLRNVLRGPEQYAITLREGDELIGAIGLLAGDACDYLEADDEYSVGYWIGVPYWGRGFAAEALQRLIEHARDSLGARAIYADHFLENTQSHRVMEKCGLSPVRTQSADILYPAGKRDVLIMRRRLVPHIEGNDMNHPMKQLPERAIDEQEARDILRMGEYCVVATVDEDGHPYATPLSYVLDGDSLLVHTGIAGGQKTDNWERDPRVCVTVAMDMEPVYVEEDGEPGFFTTRYASVIATGTVRRVVEPACARRALAQLCLKYCPEYRDKIGDAIEWELPATAVWAIDLERISGKAGRRIPNGKGAVGGRR</sequence>
<gene>
    <name evidence="6" type="ORF">DW682_01980</name>
</gene>
<feature type="domain" description="N-acetyltransferase" evidence="5">
    <location>
        <begin position="64"/>
        <end position="229"/>
    </location>
</feature>
<feature type="region of interest" description="Disordered" evidence="4">
    <location>
        <begin position="1"/>
        <end position="29"/>
    </location>
</feature>
<dbReference type="PROSITE" id="PS51186">
    <property type="entry name" value="GNAT"/>
    <property type="match status" value="1"/>
</dbReference>
<organism evidence="6 7">
    <name type="scientific">Collinsella intestinalis</name>
    <dbReference type="NCBI Taxonomy" id="147207"/>
    <lineage>
        <taxon>Bacteria</taxon>
        <taxon>Bacillati</taxon>
        <taxon>Actinomycetota</taxon>
        <taxon>Coriobacteriia</taxon>
        <taxon>Coriobacteriales</taxon>
        <taxon>Coriobacteriaceae</taxon>
        <taxon>Collinsella</taxon>
    </lineage>
</organism>
<protein>
    <submittedName>
        <fullName evidence="6">GNAT family N-acetyltransferase</fullName>
    </submittedName>
</protein>
<proteinExistence type="inferred from homology"/>
<dbReference type="InterPro" id="IPR000182">
    <property type="entry name" value="GNAT_dom"/>
</dbReference>
<reference evidence="6 7" key="1">
    <citation type="submission" date="2018-08" db="EMBL/GenBank/DDBJ databases">
        <title>A genome reference for cultivated species of the human gut microbiota.</title>
        <authorList>
            <person name="Zou Y."/>
            <person name="Xue W."/>
            <person name="Luo G."/>
        </authorList>
    </citation>
    <scope>NUCLEOTIDE SEQUENCE [LARGE SCALE GENOMIC DNA]</scope>
    <source>
        <strain evidence="6 7">AM25-33</strain>
    </source>
</reference>
<name>A0A414NFD2_9ACTN</name>
<dbReference type="InterPro" id="IPR051531">
    <property type="entry name" value="N-acetyltransferase"/>
</dbReference>
<keyword evidence="7" id="KW-1185">Reference proteome</keyword>
<dbReference type="InterPro" id="IPR016181">
    <property type="entry name" value="Acyl_CoA_acyltransferase"/>
</dbReference>
<dbReference type="Proteomes" id="UP000283983">
    <property type="component" value="Unassembled WGS sequence"/>
</dbReference>
<dbReference type="Gene3D" id="2.30.110.10">
    <property type="entry name" value="Electron Transport, Fmn-binding Protein, Chain A"/>
    <property type="match status" value="1"/>
</dbReference>
<dbReference type="EMBL" id="QSLJ01000001">
    <property type="protein sequence ID" value="RHF38496.1"/>
    <property type="molecule type" value="Genomic_DNA"/>
</dbReference>
<evidence type="ECO:0000313" key="6">
    <source>
        <dbReference type="EMBL" id="RHF38496.1"/>
    </source>
</evidence>
<comment type="caution">
    <text evidence="6">The sequence shown here is derived from an EMBL/GenBank/DDBJ whole genome shotgun (WGS) entry which is preliminary data.</text>
</comment>
<dbReference type="SUPFAM" id="SSF55729">
    <property type="entry name" value="Acyl-CoA N-acyltransferases (Nat)"/>
    <property type="match status" value="1"/>
</dbReference>
<keyword evidence="1 6" id="KW-0808">Transferase</keyword>
<dbReference type="Gene3D" id="3.40.630.30">
    <property type="match status" value="1"/>
</dbReference>
<evidence type="ECO:0000313" key="7">
    <source>
        <dbReference type="Proteomes" id="UP000283983"/>
    </source>
</evidence>
<dbReference type="GO" id="GO:0016747">
    <property type="term" value="F:acyltransferase activity, transferring groups other than amino-acyl groups"/>
    <property type="evidence" value="ECO:0007669"/>
    <property type="project" value="InterPro"/>
</dbReference>
<dbReference type="InParanoid" id="A0A414NFD2"/>
<dbReference type="InterPro" id="IPR012349">
    <property type="entry name" value="Split_barrel_FMN-bd"/>
</dbReference>
<dbReference type="Pfam" id="PF12900">
    <property type="entry name" value="Pyridox_ox_2"/>
    <property type="match status" value="1"/>
</dbReference>
<evidence type="ECO:0000256" key="4">
    <source>
        <dbReference type="SAM" id="MobiDB-lite"/>
    </source>
</evidence>
<keyword evidence="2" id="KW-0012">Acyltransferase</keyword>
<dbReference type="AlphaFoldDB" id="A0A414NFD2"/>
<dbReference type="PANTHER" id="PTHR43792:SF8">
    <property type="entry name" value="[RIBOSOMAL PROTEIN US5]-ALANINE N-ACETYLTRANSFERASE"/>
    <property type="match status" value="1"/>
</dbReference>
<accession>A0A414NFD2</accession>
<evidence type="ECO:0000256" key="2">
    <source>
        <dbReference type="ARBA" id="ARBA00023315"/>
    </source>
</evidence>
<evidence type="ECO:0000259" key="5">
    <source>
        <dbReference type="PROSITE" id="PS51186"/>
    </source>
</evidence>
<evidence type="ECO:0000256" key="1">
    <source>
        <dbReference type="ARBA" id="ARBA00022679"/>
    </source>
</evidence>
<dbReference type="InterPro" id="IPR024747">
    <property type="entry name" value="Pyridox_Oxase-rel"/>
</dbReference>